<gene>
    <name evidence="1" type="ORF">MLD38_036947</name>
</gene>
<organism evidence="1 2">
    <name type="scientific">Melastoma candidum</name>
    <dbReference type="NCBI Taxonomy" id="119954"/>
    <lineage>
        <taxon>Eukaryota</taxon>
        <taxon>Viridiplantae</taxon>
        <taxon>Streptophyta</taxon>
        <taxon>Embryophyta</taxon>
        <taxon>Tracheophyta</taxon>
        <taxon>Spermatophyta</taxon>
        <taxon>Magnoliopsida</taxon>
        <taxon>eudicotyledons</taxon>
        <taxon>Gunneridae</taxon>
        <taxon>Pentapetalae</taxon>
        <taxon>rosids</taxon>
        <taxon>malvids</taxon>
        <taxon>Myrtales</taxon>
        <taxon>Melastomataceae</taxon>
        <taxon>Melastomatoideae</taxon>
        <taxon>Melastomateae</taxon>
        <taxon>Melastoma</taxon>
    </lineage>
</organism>
<accession>A0ACB9LN30</accession>
<dbReference type="EMBL" id="CM042890">
    <property type="protein sequence ID" value="KAI4312095.1"/>
    <property type="molecule type" value="Genomic_DNA"/>
</dbReference>
<sequence>MSTGRRAESNSAASGKGPGESGLQRFVTPRRVRLWLGTYDTAEEVAMVNDNAAIKLCGPDALTNFLTPSVAVKDMSPDLEIGLTAPSVSTSGYDSSSGDSQSQNLVCSPTSVLRNNDISTGFVVEKPAKESRERETEQNEYLRSDLPFLQDFYGFDVPETSFFEDATPVSDDEEGRGWGWGQGGC</sequence>
<proteinExistence type="predicted"/>
<protein>
    <submittedName>
        <fullName evidence="1">Uncharacterized protein</fullName>
    </submittedName>
</protein>
<dbReference type="Proteomes" id="UP001057402">
    <property type="component" value="Chromosome 11"/>
</dbReference>
<comment type="caution">
    <text evidence="1">The sequence shown here is derived from an EMBL/GenBank/DDBJ whole genome shotgun (WGS) entry which is preliminary data.</text>
</comment>
<name>A0ACB9LN30_9MYRT</name>
<reference evidence="2" key="1">
    <citation type="journal article" date="2023" name="Front. Plant Sci.">
        <title>Chromosomal-level genome assembly of Melastoma candidum provides insights into trichome evolution.</title>
        <authorList>
            <person name="Zhong Y."/>
            <person name="Wu W."/>
            <person name="Sun C."/>
            <person name="Zou P."/>
            <person name="Liu Y."/>
            <person name="Dai S."/>
            <person name="Zhou R."/>
        </authorList>
    </citation>
    <scope>NUCLEOTIDE SEQUENCE [LARGE SCALE GENOMIC DNA]</scope>
</reference>
<evidence type="ECO:0000313" key="2">
    <source>
        <dbReference type="Proteomes" id="UP001057402"/>
    </source>
</evidence>
<keyword evidence="2" id="KW-1185">Reference proteome</keyword>
<evidence type="ECO:0000313" key="1">
    <source>
        <dbReference type="EMBL" id="KAI4312095.1"/>
    </source>
</evidence>